<proteinExistence type="inferred from homology"/>
<comment type="catalytic activity">
    <reaction evidence="5">
        <text>adenylyl-molybdopterin + molybdate = Mo-molybdopterin + AMP + H(+)</text>
        <dbReference type="Rhea" id="RHEA:35047"/>
        <dbReference type="ChEBI" id="CHEBI:15378"/>
        <dbReference type="ChEBI" id="CHEBI:36264"/>
        <dbReference type="ChEBI" id="CHEBI:62727"/>
        <dbReference type="ChEBI" id="CHEBI:71302"/>
        <dbReference type="ChEBI" id="CHEBI:456215"/>
        <dbReference type="EC" id="2.10.1.1"/>
    </reaction>
</comment>
<dbReference type="eggNOG" id="COG0303">
    <property type="taxonomic scope" value="Bacteria"/>
</dbReference>
<keyword evidence="6" id="KW-0500">Molybdenum</keyword>
<dbReference type="InterPro" id="IPR005110">
    <property type="entry name" value="MoeA_linker/N"/>
</dbReference>
<dbReference type="Pfam" id="PF00994">
    <property type="entry name" value="MoCF_biosynth"/>
    <property type="match status" value="1"/>
</dbReference>
<dbReference type="GO" id="GO:0006777">
    <property type="term" value="P:Mo-molybdopterin cofactor biosynthetic process"/>
    <property type="evidence" value="ECO:0007669"/>
    <property type="project" value="UniProtKB-UniRule"/>
</dbReference>
<dbReference type="SUPFAM" id="SSF63882">
    <property type="entry name" value="MoeA N-terminal region -like"/>
    <property type="match status" value="1"/>
</dbReference>
<dbReference type="STRING" id="1280952.HJA_06352"/>
<evidence type="ECO:0000256" key="2">
    <source>
        <dbReference type="ARBA" id="ARBA00005046"/>
    </source>
</evidence>
<feature type="domain" description="MoaB/Mog" evidence="7">
    <location>
        <begin position="178"/>
        <end position="315"/>
    </location>
</feature>
<dbReference type="SMART" id="SM00852">
    <property type="entry name" value="MoCF_biosynth"/>
    <property type="match status" value="1"/>
</dbReference>
<keyword evidence="6" id="KW-0479">Metal-binding</keyword>
<dbReference type="CDD" id="cd00887">
    <property type="entry name" value="MoeA"/>
    <property type="match status" value="1"/>
</dbReference>
<dbReference type="GO" id="GO:0061599">
    <property type="term" value="F:molybdopterin molybdotransferase activity"/>
    <property type="evidence" value="ECO:0007669"/>
    <property type="project" value="UniProtKB-UniRule"/>
</dbReference>
<keyword evidence="4 6" id="KW-0501">Molybdenum cofactor biosynthesis</keyword>
<evidence type="ECO:0000313" key="8">
    <source>
        <dbReference type="EMBL" id="KCZ89851.1"/>
    </source>
</evidence>
<dbReference type="InterPro" id="IPR036135">
    <property type="entry name" value="MoeA_linker/N_sf"/>
</dbReference>
<dbReference type="EMBL" id="ARYJ01000003">
    <property type="protein sequence ID" value="KCZ89851.1"/>
    <property type="molecule type" value="Genomic_DNA"/>
</dbReference>
<dbReference type="Gene3D" id="2.170.190.11">
    <property type="entry name" value="Molybdopterin biosynthesis moea protein, domain 3"/>
    <property type="match status" value="1"/>
</dbReference>
<comment type="caution">
    <text evidence="8">The sequence shown here is derived from an EMBL/GenBank/DDBJ whole genome shotgun (WGS) entry which is preliminary data.</text>
</comment>
<dbReference type="OrthoDB" id="9804758at2"/>
<protein>
    <recommendedName>
        <fullName evidence="6">Molybdopterin molybdenumtransferase</fullName>
        <ecNumber evidence="6">2.10.1.1</ecNumber>
    </recommendedName>
</protein>
<dbReference type="NCBIfam" id="NF045515">
    <property type="entry name" value="Glp_gephyrin"/>
    <property type="match status" value="1"/>
</dbReference>
<dbReference type="Gene3D" id="3.90.105.10">
    <property type="entry name" value="Molybdopterin biosynthesis moea protein, domain 2"/>
    <property type="match status" value="1"/>
</dbReference>
<dbReference type="RefSeq" id="WP_035579579.1">
    <property type="nucleotide sequence ID" value="NZ_ARYJ01000003.1"/>
</dbReference>
<gene>
    <name evidence="8" type="ORF">HJA_06352</name>
</gene>
<keyword evidence="6" id="KW-0808">Transferase</keyword>
<keyword evidence="6" id="KW-0460">Magnesium</keyword>
<evidence type="ECO:0000256" key="3">
    <source>
        <dbReference type="ARBA" id="ARBA00010763"/>
    </source>
</evidence>
<dbReference type="InterPro" id="IPR036688">
    <property type="entry name" value="MoeA_C_domain_IV_sf"/>
</dbReference>
<organism evidence="8 9">
    <name type="scientific">Hyphomonas jannaschiana VP2</name>
    <dbReference type="NCBI Taxonomy" id="1280952"/>
    <lineage>
        <taxon>Bacteria</taxon>
        <taxon>Pseudomonadati</taxon>
        <taxon>Pseudomonadota</taxon>
        <taxon>Alphaproteobacteria</taxon>
        <taxon>Hyphomonadales</taxon>
        <taxon>Hyphomonadaceae</taxon>
        <taxon>Hyphomonas</taxon>
    </lineage>
</organism>
<dbReference type="Pfam" id="PF03453">
    <property type="entry name" value="MoeA_N"/>
    <property type="match status" value="1"/>
</dbReference>
<keyword evidence="9" id="KW-1185">Reference proteome</keyword>
<comment type="function">
    <text evidence="1 6">Catalyzes the insertion of molybdate into adenylated molybdopterin with the concomitant release of AMP.</text>
</comment>
<dbReference type="InterPro" id="IPR005111">
    <property type="entry name" value="MoeA_C_domain_IV"/>
</dbReference>
<dbReference type="EC" id="2.10.1.1" evidence="6"/>
<dbReference type="Gene3D" id="2.40.340.10">
    <property type="entry name" value="MoeA, C-terminal, domain IV"/>
    <property type="match status" value="1"/>
</dbReference>
<comment type="similarity">
    <text evidence="3 6">Belongs to the MoeA family.</text>
</comment>
<dbReference type="GO" id="GO:0046872">
    <property type="term" value="F:metal ion binding"/>
    <property type="evidence" value="ECO:0007669"/>
    <property type="project" value="UniProtKB-UniRule"/>
</dbReference>
<dbReference type="Proteomes" id="UP000024816">
    <property type="component" value="Unassembled WGS sequence"/>
</dbReference>
<dbReference type="PATRIC" id="fig|1280952.3.peg.1262"/>
<evidence type="ECO:0000256" key="6">
    <source>
        <dbReference type="RuleBase" id="RU365090"/>
    </source>
</evidence>
<dbReference type="Pfam" id="PF03454">
    <property type="entry name" value="MoeA_C"/>
    <property type="match status" value="1"/>
</dbReference>
<name>A0A059FH34_9PROT</name>
<dbReference type="GO" id="GO:0005829">
    <property type="term" value="C:cytosol"/>
    <property type="evidence" value="ECO:0007669"/>
    <property type="project" value="TreeGrafter"/>
</dbReference>
<dbReference type="InterPro" id="IPR001453">
    <property type="entry name" value="MoaB/Mog_dom"/>
</dbReference>
<comment type="pathway">
    <text evidence="2 6">Cofactor biosynthesis; molybdopterin biosynthesis.</text>
</comment>
<reference evidence="8 9" key="1">
    <citation type="journal article" date="2014" name="Antonie Van Leeuwenhoek">
        <title>Hyphomonas beringensis sp. nov. and Hyphomonas chukchiensis sp. nov., isolated from surface seawater of the Bering Sea and Chukchi Sea.</title>
        <authorList>
            <person name="Li C."/>
            <person name="Lai Q."/>
            <person name="Li G."/>
            <person name="Dong C."/>
            <person name="Wang J."/>
            <person name="Liao Y."/>
            <person name="Shao Z."/>
        </authorList>
    </citation>
    <scope>NUCLEOTIDE SEQUENCE [LARGE SCALE GENOMIC DNA]</scope>
    <source>
        <strain evidence="8 9">VP2</strain>
    </source>
</reference>
<evidence type="ECO:0000256" key="5">
    <source>
        <dbReference type="ARBA" id="ARBA00047317"/>
    </source>
</evidence>
<evidence type="ECO:0000313" key="9">
    <source>
        <dbReference type="Proteomes" id="UP000024816"/>
    </source>
</evidence>
<evidence type="ECO:0000259" key="7">
    <source>
        <dbReference type="SMART" id="SM00852"/>
    </source>
</evidence>
<dbReference type="InterPro" id="IPR036425">
    <property type="entry name" value="MoaB/Mog-like_dom_sf"/>
</dbReference>
<dbReference type="AlphaFoldDB" id="A0A059FH34"/>
<evidence type="ECO:0000256" key="1">
    <source>
        <dbReference type="ARBA" id="ARBA00002901"/>
    </source>
</evidence>
<dbReference type="SUPFAM" id="SSF63867">
    <property type="entry name" value="MoeA C-terminal domain-like"/>
    <property type="match status" value="1"/>
</dbReference>
<dbReference type="InterPro" id="IPR038987">
    <property type="entry name" value="MoeA-like"/>
</dbReference>
<dbReference type="SUPFAM" id="SSF53218">
    <property type="entry name" value="Molybdenum cofactor biosynthesis proteins"/>
    <property type="match status" value="1"/>
</dbReference>
<dbReference type="UniPathway" id="UPA00344"/>
<dbReference type="PANTHER" id="PTHR10192">
    <property type="entry name" value="MOLYBDOPTERIN BIOSYNTHESIS PROTEIN"/>
    <property type="match status" value="1"/>
</dbReference>
<comment type="cofactor">
    <cofactor evidence="6">
        <name>Mg(2+)</name>
        <dbReference type="ChEBI" id="CHEBI:18420"/>
    </cofactor>
</comment>
<sequence length="396" mass="40840">MSGLISVDDARRALAPHALDAGEETIGINDALGRILARDVLAGTTAPPADVSAMDGYAVRLADTKDTGSQLRVTGEVPAGTLPTHAIGPGEAMRIFTGASLPDGADHILIQEEAERSGNHIRVTVPQSAHQHIRKAGRDFSAGDVLVPAGICLTPADLGLTAAGNNATVTVRRRPLVAILPGGDELLPPGSALSPGKIIDSNSAALAALVRSWGGEALTPGIAGDSVAAIRAMIDAVNEADLILPVGGASVGDYDYMKAAFTEAGADILFSGIAVRPGKPTWFARLGQQRVLGLPGNPASAFVCAQLFLRPLMMSTTGPATVFKAALETGLSKAGFRETYLRAVSRQQDGQTIVAPLADQDSSLLRPLQTANCLIRRMPNAPACAAGDTVECVKLD</sequence>
<dbReference type="PANTHER" id="PTHR10192:SF5">
    <property type="entry name" value="GEPHYRIN"/>
    <property type="match status" value="1"/>
</dbReference>
<evidence type="ECO:0000256" key="4">
    <source>
        <dbReference type="ARBA" id="ARBA00023150"/>
    </source>
</evidence>
<accession>A0A059FH34</accession>
<dbReference type="Gene3D" id="3.40.980.10">
    <property type="entry name" value="MoaB/Mog-like domain"/>
    <property type="match status" value="1"/>
</dbReference>